<dbReference type="VEuPathDB" id="FungiDB:I302_02590"/>
<dbReference type="OrthoDB" id="21499at2759"/>
<accession>A0A1B9G9M9</accession>
<feature type="domain" description="DUF4211" evidence="2">
    <location>
        <begin position="597"/>
        <end position="730"/>
    </location>
</feature>
<feature type="region of interest" description="Disordered" evidence="1">
    <location>
        <begin position="727"/>
        <end position="758"/>
    </location>
</feature>
<feature type="region of interest" description="Disordered" evidence="1">
    <location>
        <begin position="1"/>
        <end position="590"/>
    </location>
</feature>
<feature type="compositionally biased region" description="Low complexity" evidence="1">
    <location>
        <begin position="368"/>
        <end position="380"/>
    </location>
</feature>
<evidence type="ECO:0000313" key="5">
    <source>
        <dbReference type="Proteomes" id="UP000092730"/>
    </source>
</evidence>
<dbReference type="EMBL" id="CP144542">
    <property type="protein sequence ID" value="WVW81885.1"/>
    <property type="molecule type" value="Genomic_DNA"/>
</dbReference>
<dbReference type="GeneID" id="30206989"/>
<feature type="compositionally biased region" description="Basic and acidic residues" evidence="1">
    <location>
        <begin position="254"/>
        <end position="265"/>
    </location>
</feature>
<dbReference type="AlphaFoldDB" id="A0A1B9G9M9"/>
<evidence type="ECO:0000256" key="1">
    <source>
        <dbReference type="SAM" id="MobiDB-lite"/>
    </source>
</evidence>
<feature type="compositionally biased region" description="Basic and acidic residues" evidence="1">
    <location>
        <begin position="201"/>
        <end position="214"/>
    </location>
</feature>
<keyword evidence="5" id="KW-1185">Reference proteome</keyword>
<gene>
    <name evidence="3" type="ORF">I302_02590</name>
    <name evidence="4" type="ORF">I302_103884</name>
</gene>
<feature type="region of interest" description="Disordered" evidence="1">
    <location>
        <begin position="806"/>
        <end position="856"/>
    </location>
</feature>
<feature type="compositionally biased region" description="Polar residues" evidence="1">
    <location>
        <begin position="1"/>
        <end position="14"/>
    </location>
</feature>
<dbReference type="GO" id="GO:0005634">
    <property type="term" value="C:nucleus"/>
    <property type="evidence" value="ECO:0007669"/>
    <property type="project" value="TreeGrafter"/>
</dbReference>
<feature type="compositionally biased region" description="Low complexity" evidence="1">
    <location>
        <begin position="300"/>
        <end position="314"/>
    </location>
</feature>
<feature type="compositionally biased region" description="Basic residues" evidence="1">
    <location>
        <begin position="230"/>
        <end position="241"/>
    </location>
</feature>
<feature type="compositionally biased region" description="Acidic residues" evidence="1">
    <location>
        <begin position="88"/>
        <end position="101"/>
    </location>
</feature>
<evidence type="ECO:0000259" key="2">
    <source>
        <dbReference type="Pfam" id="PF13926"/>
    </source>
</evidence>
<dbReference type="RefSeq" id="XP_019048814.1">
    <property type="nucleotide sequence ID" value="XM_019189252.1"/>
</dbReference>
<reference evidence="4" key="2">
    <citation type="submission" date="2013-07" db="EMBL/GenBank/DDBJ databases">
        <authorList>
            <consortium name="The Broad Institute Genome Sequencing Platform"/>
            <person name="Cuomo C."/>
            <person name="Litvintseva A."/>
            <person name="Chen Y."/>
            <person name="Heitman J."/>
            <person name="Sun S."/>
            <person name="Springer D."/>
            <person name="Dromer F."/>
            <person name="Young S.K."/>
            <person name="Zeng Q."/>
            <person name="Gargeya S."/>
            <person name="Fitzgerald M."/>
            <person name="Abouelleil A."/>
            <person name="Alvarado L."/>
            <person name="Berlin A.M."/>
            <person name="Chapman S.B."/>
            <person name="Dewar J."/>
            <person name="Goldberg J."/>
            <person name="Griggs A."/>
            <person name="Gujja S."/>
            <person name="Hansen M."/>
            <person name="Howarth C."/>
            <person name="Imamovic A."/>
            <person name="Larimer J."/>
            <person name="McCowan C."/>
            <person name="Murphy C."/>
            <person name="Pearson M."/>
            <person name="Priest M."/>
            <person name="Roberts A."/>
            <person name="Saif S."/>
            <person name="Shea T."/>
            <person name="Sykes S."/>
            <person name="Wortman J."/>
            <person name="Nusbaum C."/>
            <person name="Birren B."/>
        </authorList>
    </citation>
    <scope>NUCLEOTIDE SEQUENCE</scope>
    <source>
        <strain evidence="4">CBS 10118</strain>
    </source>
</reference>
<evidence type="ECO:0000313" key="3">
    <source>
        <dbReference type="EMBL" id="OCF27744.1"/>
    </source>
</evidence>
<feature type="compositionally biased region" description="Basic and acidic residues" evidence="1">
    <location>
        <begin position="156"/>
        <end position="175"/>
    </location>
</feature>
<reference evidence="4" key="4">
    <citation type="submission" date="2024-02" db="EMBL/GenBank/DDBJ databases">
        <title>Comparative genomics of Cryptococcus and Kwoniella reveals pathogenesis evolution and contrasting modes of karyotype evolution via chromosome fusion or intercentromeric recombination.</title>
        <authorList>
            <person name="Coelho M.A."/>
            <person name="David-Palma M."/>
            <person name="Shea T."/>
            <person name="Bowers K."/>
            <person name="McGinley-Smith S."/>
            <person name="Mohammad A.W."/>
            <person name="Gnirke A."/>
            <person name="Yurkov A.M."/>
            <person name="Nowrousian M."/>
            <person name="Sun S."/>
            <person name="Cuomo C.A."/>
            <person name="Heitman J."/>
        </authorList>
    </citation>
    <scope>NUCLEOTIDE SEQUENCE</scope>
    <source>
        <strain evidence="4">CBS 10118</strain>
    </source>
</reference>
<feature type="compositionally biased region" description="Basic residues" evidence="1">
    <location>
        <begin position="110"/>
        <end position="120"/>
    </location>
</feature>
<protein>
    <recommendedName>
        <fullName evidence="2">DUF4211 domain-containing protein</fullName>
    </recommendedName>
</protein>
<evidence type="ECO:0000313" key="4">
    <source>
        <dbReference type="EMBL" id="WVW81885.1"/>
    </source>
</evidence>
<feature type="compositionally biased region" description="Acidic residues" evidence="1">
    <location>
        <begin position="511"/>
        <end position="525"/>
    </location>
</feature>
<feature type="compositionally biased region" description="Basic residues" evidence="1">
    <location>
        <begin position="358"/>
        <end position="367"/>
    </location>
</feature>
<reference evidence="3" key="3">
    <citation type="submission" date="2014-01" db="EMBL/GenBank/DDBJ databases">
        <title>Evolution of pathogenesis and genome organization in the Tremellales.</title>
        <authorList>
            <person name="Cuomo C."/>
            <person name="Litvintseva A."/>
            <person name="Heitman J."/>
            <person name="Chen Y."/>
            <person name="Sun S."/>
            <person name="Springer D."/>
            <person name="Dromer F."/>
            <person name="Young S."/>
            <person name="Zeng Q."/>
            <person name="Chapman S."/>
            <person name="Gujja S."/>
            <person name="Saif S."/>
            <person name="Birren B."/>
        </authorList>
    </citation>
    <scope>NUCLEOTIDE SEQUENCE</scope>
    <source>
        <strain evidence="3">CBS 10118</strain>
    </source>
</reference>
<reference evidence="3" key="1">
    <citation type="submission" date="2013-07" db="EMBL/GenBank/DDBJ databases">
        <title>The Genome Sequence of Cryptococcus bestiolae CBS10118.</title>
        <authorList>
            <consortium name="The Broad Institute Genome Sequencing Platform"/>
            <person name="Cuomo C."/>
            <person name="Litvintseva A."/>
            <person name="Chen Y."/>
            <person name="Heitman J."/>
            <person name="Sun S."/>
            <person name="Springer D."/>
            <person name="Dromer F."/>
            <person name="Young S.K."/>
            <person name="Zeng Q."/>
            <person name="Gargeya S."/>
            <person name="Fitzgerald M."/>
            <person name="Abouelleil A."/>
            <person name="Alvarado L."/>
            <person name="Berlin A.M."/>
            <person name="Chapman S.B."/>
            <person name="Dewar J."/>
            <person name="Goldberg J."/>
            <person name="Griggs A."/>
            <person name="Gujja S."/>
            <person name="Hansen M."/>
            <person name="Howarth C."/>
            <person name="Imamovic A."/>
            <person name="Larimer J."/>
            <person name="McCowan C."/>
            <person name="Murphy C."/>
            <person name="Pearson M."/>
            <person name="Priest M."/>
            <person name="Roberts A."/>
            <person name="Saif S."/>
            <person name="Shea T."/>
            <person name="Sykes S."/>
            <person name="Wortman J."/>
            <person name="Nusbaum C."/>
            <person name="Birren B."/>
        </authorList>
    </citation>
    <scope>NUCLEOTIDE SEQUENCE [LARGE SCALE GENOMIC DNA]</scope>
    <source>
        <strain evidence="3">CBS 10118</strain>
    </source>
</reference>
<feature type="compositionally biased region" description="Acidic residues" evidence="1">
    <location>
        <begin position="737"/>
        <end position="748"/>
    </location>
</feature>
<dbReference type="Proteomes" id="UP000092730">
    <property type="component" value="Chromosome 2"/>
</dbReference>
<feature type="compositionally biased region" description="Basic and acidic residues" evidence="1">
    <location>
        <begin position="526"/>
        <end position="550"/>
    </location>
</feature>
<feature type="compositionally biased region" description="Pro residues" evidence="1">
    <location>
        <begin position="427"/>
        <end position="438"/>
    </location>
</feature>
<dbReference type="KEGG" id="kbi:30206989"/>
<dbReference type="PANTHER" id="PTHR14689:SF0">
    <property type="entry name" value="COILED-COIL DOMAIN-CONTAINING PROTEIN 82"/>
    <property type="match status" value="1"/>
</dbReference>
<organism evidence="3">
    <name type="scientific">Kwoniella bestiolae CBS 10118</name>
    <dbReference type="NCBI Taxonomy" id="1296100"/>
    <lineage>
        <taxon>Eukaryota</taxon>
        <taxon>Fungi</taxon>
        <taxon>Dikarya</taxon>
        <taxon>Basidiomycota</taxon>
        <taxon>Agaricomycotina</taxon>
        <taxon>Tremellomycetes</taxon>
        <taxon>Tremellales</taxon>
        <taxon>Cryptococcaceae</taxon>
        <taxon>Kwoniella</taxon>
    </lineage>
</organism>
<dbReference type="InterPro" id="IPR025451">
    <property type="entry name" value="DUF4211"/>
</dbReference>
<proteinExistence type="predicted"/>
<feature type="compositionally biased region" description="Basic and acidic residues" evidence="1">
    <location>
        <begin position="339"/>
        <end position="357"/>
    </location>
</feature>
<dbReference type="PANTHER" id="PTHR14689">
    <property type="entry name" value="PHORBOL-ESTER_DAG-TYPE DOMAIN-CONTAINING PROTEIN"/>
    <property type="match status" value="1"/>
</dbReference>
<dbReference type="Pfam" id="PF13926">
    <property type="entry name" value="DUF4211"/>
    <property type="match status" value="1"/>
</dbReference>
<feature type="compositionally biased region" description="Basic and acidic residues" evidence="1">
    <location>
        <begin position="826"/>
        <end position="856"/>
    </location>
</feature>
<sequence>MPPRRTASTQTSILSHLKPTLAQGGPSRARSTRNTKPIVDLSDSGHEELEGSEGSEGLDHIKLRKGKRTNVEALPMTQKRNMKKTVQDSEDEDDYEEEESDIIVVEPSPTKRRGKGKRKHRDDASDTDPDEEFISYPLHGWIPPQYRGTHSQKVQRRNERLEAVEIARKKRREENLTDDEIEVFPSPPSPRRGNKRTRGRNVVEGKGKGKAEQRDSEDEDDVVPISPPQKRGRGRPPKRVAKPSSSSTRPGVRSKLDLIRTKSEVIVEIPRMSQEERRSYTPVSFSQSSQSKGKGKAVEETSSSSRSRVPVVEIPSRKASPARESISNGSLPPILEVELSDRDLDILTDDEKGDKSKRGSTKSKSPVKKSSPVKQPSPTKHSSPEKPAIAPEASSSKRKSISPAKQPSPAKGLSPPLVASSSRLPSPVIPRPLSPSPAPSSDSVCVVIPTRKLDKGKGKQKAVSSESESEGSVILKKQRKPASLNLKHSNKHSEPPSSAKKRKIKNKIVDPDEEMEGDIDDEDMLDDLKMDEPERFKSATRLRDRPKETPAQRNIRKLKNKRLGIIEATTEEEDNSSSNESAPTDDEKSFKGYDQDDFIVPDDSMAVQVQLPHEFSVDSAQTPEFKFKVVFHYLVLLVIKGRKAFPLSAESSNYFKPQLHHFRDRMTGYRQLRVRSQIWRYNFVKALEKYPIFDVEELLHTEPGCDACHMGGRMSRFRISLEGEQYDKETHQPLDSSSEDSEDSEISSDSEAGERMSKKLPRSLLMGRFCKQRAEVFHQMTHWEDELYHRIRGYYRDLLRAKYKAVPSDSEASTPDSEQESDENPNEVRKRREDRKQRKLKTEARCEKIRKKGTPDDYRDVDVVTEWMDKMGYQTKDFKWIERLIEASGQLEHDKRKDE</sequence>
<dbReference type="EMBL" id="KI894019">
    <property type="protein sequence ID" value="OCF27744.1"/>
    <property type="molecule type" value="Genomic_DNA"/>
</dbReference>
<name>A0A1B9G9M9_9TREE</name>